<feature type="transmembrane region" description="Helical" evidence="1">
    <location>
        <begin position="244"/>
        <end position="273"/>
    </location>
</feature>
<evidence type="ECO:0008006" key="4">
    <source>
        <dbReference type="Google" id="ProtNLM"/>
    </source>
</evidence>
<dbReference type="OrthoDB" id="981402at2"/>
<feature type="transmembrane region" description="Helical" evidence="1">
    <location>
        <begin position="203"/>
        <end position="224"/>
    </location>
</feature>
<feature type="transmembrane region" description="Helical" evidence="1">
    <location>
        <begin position="285"/>
        <end position="301"/>
    </location>
</feature>
<gene>
    <name evidence="2" type="ORF">DFQ04_1833</name>
</gene>
<evidence type="ECO:0000256" key="1">
    <source>
        <dbReference type="SAM" id="Phobius"/>
    </source>
</evidence>
<keyword evidence="1" id="KW-0472">Membrane</keyword>
<protein>
    <recommendedName>
        <fullName evidence="4">Dolichyl-phosphate-mannose-protein mannosyltransferase</fullName>
    </recommendedName>
</protein>
<feature type="transmembrane region" description="Helical" evidence="1">
    <location>
        <begin position="168"/>
        <end position="191"/>
    </location>
</feature>
<comment type="caution">
    <text evidence="2">The sequence shown here is derived from an EMBL/GenBank/DDBJ whole genome shotgun (WGS) entry which is preliminary data.</text>
</comment>
<proteinExistence type="predicted"/>
<accession>A0A4R6T3Z3</accession>
<evidence type="ECO:0000313" key="2">
    <source>
        <dbReference type="EMBL" id="TDQ17181.1"/>
    </source>
</evidence>
<evidence type="ECO:0000313" key="3">
    <source>
        <dbReference type="Proteomes" id="UP000294535"/>
    </source>
</evidence>
<dbReference type="RefSeq" id="WP_133554984.1">
    <property type="nucleotide sequence ID" value="NZ_SNYF01000006.1"/>
</dbReference>
<name>A0A4R6T3Z3_9BACT</name>
<feature type="transmembrane region" description="Helical" evidence="1">
    <location>
        <begin position="115"/>
        <end position="148"/>
    </location>
</feature>
<feature type="transmembrane region" description="Helical" evidence="1">
    <location>
        <begin position="335"/>
        <end position="352"/>
    </location>
</feature>
<organism evidence="2 3">
    <name type="scientific">Algoriphagus boseongensis</name>
    <dbReference type="NCBI Taxonomy" id="1442587"/>
    <lineage>
        <taxon>Bacteria</taxon>
        <taxon>Pseudomonadati</taxon>
        <taxon>Bacteroidota</taxon>
        <taxon>Cytophagia</taxon>
        <taxon>Cytophagales</taxon>
        <taxon>Cyclobacteriaceae</taxon>
        <taxon>Algoriphagus</taxon>
    </lineage>
</organism>
<sequence>MFSFFKVNDPFRLIGVAIYLIVLTVIYLVFFPSPLTEPTLLWMVLGERLNEGFSLYKDVVDDTGPLSAAFFEIMDWLFGRNQIAYELVGRFLILFQIFHWNSSLLKYRVFDENSYLPAIIMAALFHFSFDLLGLSPALLGNTFLVLALGQLFSQTVLQKETSESTLLIGLYGGLATGFHLYFAIFLPYILFTGLVISGFSFRQLILALVGFFLPLVLILVYYFWNDSLTDILEIYPSIFTYPDYSYQSILTWLIPGSLPILLSLGGYFFSTFLRGATINQQKQKQLIILWLIFSALVFFLVKRQAAFQLVVFIPGMTYLINQFFLSFRSGLIGKLAFYFLILGLPAAGIVFWQNQTQTSQGYFVSESNSSNEWKGKKIMVMGEDSSPYLDAQLGGPFINFHLAQDYLAKEKSLEEKTRVYRKIFLQKPEVVLDPQGTFRQFMDEFPAIKAWYQEKENGIFYLK</sequence>
<reference evidence="2 3" key="1">
    <citation type="submission" date="2019-03" db="EMBL/GenBank/DDBJ databases">
        <title>Genomic Encyclopedia of Type Strains, Phase III (KMG-III): the genomes of soil and plant-associated and newly described type strains.</title>
        <authorList>
            <person name="Whitman W."/>
        </authorList>
    </citation>
    <scope>NUCLEOTIDE SEQUENCE [LARGE SCALE GENOMIC DNA]</scope>
    <source>
        <strain evidence="2 3">CECT 8446</strain>
    </source>
</reference>
<dbReference type="AlphaFoldDB" id="A0A4R6T3Z3"/>
<dbReference type="Proteomes" id="UP000294535">
    <property type="component" value="Unassembled WGS sequence"/>
</dbReference>
<dbReference type="EMBL" id="SNYF01000006">
    <property type="protein sequence ID" value="TDQ17181.1"/>
    <property type="molecule type" value="Genomic_DNA"/>
</dbReference>
<keyword evidence="1" id="KW-0812">Transmembrane</keyword>
<keyword evidence="3" id="KW-1185">Reference proteome</keyword>
<feature type="transmembrane region" description="Helical" evidence="1">
    <location>
        <begin position="307"/>
        <end position="328"/>
    </location>
</feature>
<feature type="transmembrane region" description="Helical" evidence="1">
    <location>
        <begin position="12"/>
        <end position="31"/>
    </location>
</feature>
<keyword evidence="1" id="KW-1133">Transmembrane helix</keyword>